<comment type="caution">
    <text evidence="17">The sequence shown here is derived from an EMBL/GenBank/DDBJ whole genome shotgun (WGS) entry which is preliminary data.</text>
</comment>
<evidence type="ECO:0000256" key="5">
    <source>
        <dbReference type="ARBA" id="ARBA00022640"/>
    </source>
</evidence>
<evidence type="ECO:0000256" key="12">
    <source>
        <dbReference type="RuleBase" id="RU363096"/>
    </source>
</evidence>
<evidence type="ECO:0000256" key="4">
    <source>
        <dbReference type="ARBA" id="ARBA00022528"/>
    </source>
</evidence>
<dbReference type="InterPro" id="IPR029069">
    <property type="entry name" value="HotDog_dom_sf"/>
</dbReference>
<evidence type="ECO:0000259" key="15">
    <source>
        <dbReference type="Pfam" id="PF12590"/>
    </source>
</evidence>
<dbReference type="InterPro" id="IPR049427">
    <property type="entry name" value="Acyl-ACP_TE_C"/>
</dbReference>
<evidence type="ECO:0000313" key="17">
    <source>
        <dbReference type="EMBL" id="RWR83048.1"/>
    </source>
</evidence>
<keyword evidence="4 12" id="KW-0150">Chloroplast</keyword>
<keyword evidence="6 12" id="KW-0378">Hydrolase</keyword>
<feature type="domain" description="Acyl-ACP thioesterase N-terminal hotdog" evidence="14">
    <location>
        <begin position="122"/>
        <end position="256"/>
    </location>
</feature>
<feature type="domain" description="Acyl-ACP thioesterase-like C-terminal" evidence="16">
    <location>
        <begin position="281"/>
        <end position="386"/>
    </location>
</feature>
<dbReference type="EMBL" id="QPKB01000004">
    <property type="protein sequence ID" value="RWR83048.1"/>
    <property type="molecule type" value="Genomic_DNA"/>
</dbReference>
<dbReference type="PANTHER" id="PTHR31727">
    <property type="entry name" value="OLEOYL-ACYL CARRIER PROTEIN THIOESTERASE 1, CHLOROPLASTIC"/>
    <property type="match status" value="1"/>
</dbReference>
<dbReference type="FunFam" id="3.10.129.10:FF:000014">
    <property type="entry name" value="Acyl-[acyl-carrier-protein] hydrolase"/>
    <property type="match status" value="1"/>
</dbReference>
<evidence type="ECO:0000256" key="7">
    <source>
        <dbReference type="ARBA" id="ARBA00022832"/>
    </source>
</evidence>
<evidence type="ECO:0000256" key="6">
    <source>
        <dbReference type="ARBA" id="ARBA00022801"/>
    </source>
</evidence>
<evidence type="ECO:0000259" key="16">
    <source>
        <dbReference type="Pfam" id="PF20791"/>
    </source>
</evidence>
<keyword evidence="5 12" id="KW-0934">Plastid</keyword>
<dbReference type="InterPro" id="IPR045023">
    <property type="entry name" value="FATA/B"/>
</dbReference>
<keyword evidence="7 12" id="KW-0276">Fatty acid metabolism</keyword>
<dbReference type="Gene3D" id="3.10.129.10">
    <property type="entry name" value="Hotdog Thioesterase"/>
    <property type="match status" value="1"/>
</dbReference>
<evidence type="ECO:0000256" key="1">
    <source>
        <dbReference type="ARBA" id="ARBA00004229"/>
    </source>
</evidence>
<dbReference type="PANTHER" id="PTHR31727:SF2">
    <property type="entry name" value="PALMITOYL-ACYL CARRIER PROTEIN THIOESTERASE, CHLOROPLASTIC"/>
    <property type="match status" value="1"/>
</dbReference>
<comment type="catalytic activity">
    <reaction evidence="11">
        <text>dodecanoyl-[ACP] + H2O = dodecanoate + holo-[ACP] + H(+)</text>
        <dbReference type="Rhea" id="RHEA:30119"/>
        <dbReference type="Rhea" id="RHEA-COMP:9644"/>
        <dbReference type="Rhea" id="RHEA-COMP:9685"/>
        <dbReference type="ChEBI" id="CHEBI:15377"/>
        <dbReference type="ChEBI" id="CHEBI:15378"/>
        <dbReference type="ChEBI" id="CHEBI:18262"/>
        <dbReference type="ChEBI" id="CHEBI:64479"/>
        <dbReference type="ChEBI" id="CHEBI:65264"/>
        <dbReference type="EC" id="3.1.2.21"/>
    </reaction>
</comment>
<evidence type="ECO:0000256" key="8">
    <source>
        <dbReference type="ARBA" id="ARBA00022946"/>
    </source>
</evidence>
<keyword evidence="18" id="KW-1185">Reference proteome</keyword>
<evidence type="ECO:0000256" key="9">
    <source>
        <dbReference type="ARBA" id="ARBA00023098"/>
    </source>
</evidence>
<reference evidence="17 18" key="1">
    <citation type="journal article" date="2019" name="Nat. Plants">
        <title>Stout camphor tree genome fills gaps in understanding of flowering plant genome evolution.</title>
        <authorList>
            <person name="Chaw S.M."/>
            <person name="Liu Y.C."/>
            <person name="Wu Y.W."/>
            <person name="Wang H.Y."/>
            <person name="Lin C.I."/>
            <person name="Wu C.S."/>
            <person name="Ke H.M."/>
            <person name="Chang L.Y."/>
            <person name="Hsu C.Y."/>
            <person name="Yang H.T."/>
            <person name="Sudianto E."/>
            <person name="Hsu M.H."/>
            <person name="Wu K.P."/>
            <person name="Wang L.N."/>
            <person name="Leebens-Mack J.H."/>
            <person name="Tsai I.J."/>
        </authorList>
    </citation>
    <scope>NUCLEOTIDE SEQUENCE [LARGE SCALE GENOMIC DNA]</scope>
    <source>
        <strain evidence="18">cv. Chaw 1501</strain>
        <tissue evidence="17">Young leaves</tissue>
    </source>
</reference>
<gene>
    <name evidence="17" type="ORF">CKAN_01178900</name>
</gene>
<accession>A0A443NWY0</accession>
<evidence type="ECO:0000256" key="10">
    <source>
        <dbReference type="ARBA" id="ARBA00023160"/>
    </source>
</evidence>
<name>A0A443NWY0_9MAGN</name>
<dbReference type="InterPro" id="IPR021113">
    <property type="entry name" value="Acyl-ACP-thioesterase_N"/>
</dbReference>
<evidence type="ECO:0000256" key="3">
    <source>
        <dbReference type="ARBA" id="ARBA00022516"/>
    </source>
</evidence>
<feature type="region of interest" description="Disordered" evidence="13">
    <location>
        <begin position="31"/>
        <end position="82"/>
    </location>
</feature>
<dbReference type="GO" id="GO:0009507">
    <property type="term" value="C:chloroplast"/>
    <property type="evidence" value="ECO:0007669"/>
    <property type="project" value="UniProtKB-SubCell"/>
</dbReference>
<feature type="domain" description="Acyl-ACP-thioesterase N-terminal" evidence="15">
    <location>
        <begin position="1"/>
        <end position="94"/>
    </location>
</feature>
<dbReference type="EC" id="3.1.2.-" evidence="12"/>
<evidence type="ECO:0000259" key="14">
    <source>
        <dbReference type="Pfam" id="PF01643"/>
    </source>
</evidence>
<evidence type="ECO:0000313" key="18">
    <source>
        <dbReference type="Proteomes" id="UP000283530"/>
    </source>
</evidence>
<comment type="similarity">
    <text evidence="2 12">Belongs to the acyl-ACP thioesterase family.</text>
</comment>
<dbReference type="CDD" id="cd00586">
    <property type="entry name" value="4HBT"/>
    <property type="match status" value="1"/>
</dbReference>
<organism evidence="17 18">
    <name type="scientific">Cinnamomum micranthum f. kanehirae</name>
    <dbReference type="NCBI Taxonomy" id="337451"/>
    <lineage>
        <taxon>Eukaryota</taxon>
        <taxon>Viridiplantae</taxon>
        <taxon>Streptophyta</taxon>
        <taxon>Embryophyta</taxon>
        <taxon>Tracheophyta</taxon>
        <taxon>Spermatophyta</taxon>
        <taxon>Magnoliopsida</taxon>
        <taxon>Magnoliidae</taxon>
        <taxon>Laurales</taxon>
        <taxon>Lauraceae</taxon>
        <taxon>Cinnamomum</taxon>
    </lineage>
</organism>
<keyword evidence="3 12" id="KW-0444">Lipid biosynthesis</keyword>
<dbReference type="OrthoDB" id="618395at2759"/>
<proteinExistence type="inferred from homology"/>
<keyword evidence="9 12" id="KW-0443">Lipid metabolism</keyword>
<dbReference type="Pfam" id="PF20791">
    <property type="entry name" value="Acyl-ACP_TE_C"/>
    <property type="match status" value="1"/>
</dbReference>
<keyword evidence="8" id="KW-0809">Transit peptide</keyword>
<dbReference type="Proteomes" id="UP000283530">
    <property type="component" value="Unassembled WGS sequence"/>
</dbReference>
<dbReference type="STRING" id="337451.A0A443NWY0"/>
<protein>
    <recommendedName>
        <fullName evidence="12">Acyl-[acyl-carrier-protein] hydrolase</fullName>
        <ecNumber evidence="12">3.1.2.-</ecNumber>
    </recommendedName>
</protein>
<evidence type="ECO:0000256" key="13">
    <source>
        <dbReference type="SAM" id="MobiDB-lite"/>
    </source>
</evidence>
<keyword evidence="10 12" id="KW-0275">Fatty acid biosynthesis</keyword>
<comment type="subcellular location">
    <subcellularLocation>
        <location evidence="1 12">Plastid</location>
        <location evidence="1 12">Chloroplast</location>
    </subcellularLocation>
</comment>
<dbReference type="GO" id="GO:0016297">
    <property type="term" value="F:fatty acyl-[ACP] hydrolase activity"/>
    <property type="evidence" value="ECO:0007669"/>
    <property type="project" value="UniProtKB-EC"/>
</dbReference>
<feature type="compositionally biased region" description="Polar residues" evidence="13">
    <location>
        <begin position="63"/>
        <end position="82"/>
    </location>
</feature>
<dbReference type="GO" id="GO:0000036">
    <property type="term" value="F:acyl carrier activity"/>
    <property type="evidence" value="ECO:0007669"/>
    <property type="project" value="TreeGrafter"/>
</dbReference>
<dbReference type="Pfam" id="PF01643">
    <property type="entry name" value="Acyl-ACP_TE"/>
    <property type="match status" value="1"/>
</dbReference>
<comment type="function">
    <text evidence="12">Plays an essential role in chain termination during de novo fatty acid synthesis.</text>
</comment>
<dbReference type="AlphaFoldDB" id="A0A443NWY0"/>
<evidence type="ECO:0000256" key="2">
    <source>
        <dbReference type="ARBA" id="ARBA00006500"/>
    </source>
</evidence>
<dbReference type="Pfam" id="PF12590">
    <property type="entry name" value="Acyl-thio_N"/>
    <property type="match status" value="1"/>
</dbReference>
<evidence type="ECO:0000256" key="11">
    <source>
        <dbReference type="ARBA" id="ARBA00052893"/>
    </source>
</evidence>
<dbReference type="SUPFAM" id="SSF54637">
    <property type="entry name" value="Thioesterase/thiol ester dehydrase-isomerase"/>
    <property type="match status" value="2"/>
</dbReference>
<dbReference type="InterPro" id="IPR002864">
    <property type="entry name" value="Acyl-ACP_thioesterase_NHD"/>
</dbReference>
<sequence>MVATAAASAFFPVGAPATSSATSAKASMMPDNLDARGIKPKPASSSGLQVKANAHASPKINGSKVSTDTLKGEDTLTSSPAPRTFINQLPDWSIGRISTGSRETRHALADPFGIGRFMQDGLIFRQHFAIRSYEIGADRTASIETLMNHLQETALNHVRSAGLLGDGFGATPEMSRRDLIWVVTRMQVLVDRYPAWGDIVEVETWVGASGKNGMRRDWLVRDSQTGEILTRATSVWVMMNKRTRRLSKIPEEVRGEIGPYFIENVAIIEEDNRKLQKLNENTADNVRRGLTPRWSDLDVNQHVNNVKYIGWILESAPGSILESHELSCMTLEYRRECGKDSVLQSMTAVSGGGSAAGGSPESSVECDHLLQLESGPEVVRGRTEWRPKSANNSRSILENFEGMITGAELDFKTMNTIVTMNLQKAYAELSNGRVAR</sequence>